<dbReference type="AlphaFoldDB" id="A0A158DDU4"/>
<keyword evidence="2" id="KW-0229">DNA integration</keyword>
<feature type="domain" description="Core-binding (CB)" evidence="7">
    <location>
        <begin position="7"/>
        <end position="100"/>
    </location>
</feature>
<keyword evidence="9" id="KW-1185">Reference proteome</keyword>
<evidence type="ECO:0000256" key="4">
    <source>
        <dbReference type="ARBA" id="ARBA00023172"/>
    </source>
</evidence>
<evidence type="ECO:0000256" key="2">
    <source>
        <dbReference type="ARBA" id="ARBA00022908"/>
    </source>
</evidence>
<dbReference type="EMBL" id="FCOF02000058">
    <property type="protein sequence ID" value="SAK91987.1"/>
    <property type="molecule type" value="Genomic_DNA"/>
</dbReference>
<dbReference type="PROSITE" id="PS51898">
    <property type="entry name" value="TYR_RECOMBINASE"/>
    <property type="match status" value="1"/>
</dbReference>
<dbReference type="PANTHER" id="PTHR30349">
    <property type="entry name" value="PHAGE INTEGRASE-RELATED"/>
    <property type="match status" value="1"/>
</dbReference>
<evidence type="ECO:0000313" key="8">
    <source>
        <dbReference type="EMBL" id="SAK91987.1"/>
    </source>
</evidence>
<dbReference type="RefSeq" id="WP_061128126.1">
    <property type="nucleotide sequence ID" value="NZ_FCOF02000058.1"/>
</dbReference>
<keyword evidence="1" id="KW-0159">Chromosome partition</keyword>
<evidence type="ECO:0000259" key="6">
    <source>
        <dbReference type="PROSITE" id="PS51898"/>
    </source>
</evidence>
<dbReference type="Proteomes" id="UP000054870">
    <property type="component" value="Unassembled WGS sequence"/>
</dbReference>
<keyword evidence="3 5" id="KW-0238">DNA-binding</keyword>
<dbReference type="InterPro" id="IPR011010">
    <property type="entry name" value="DNA_brk_join_enz"/>
</dbReference>
<dbReference type="InterPro" id="IPR044068">
    <property type="entry name" value="CB"/>
</dbReference>
<evidence type="ECO:0000256" key="5">
    <source>
        <dbReference type="PROSITE-ProRule" id="PRU01248"/>
    </source>
</evidence>
<dbReference type="PANTHER" id="PTHR30349:SF81">
    <property type="entry name" value="TYROSINE RECOMBINASE XERC"/>
    <property type="match status" value="1"/>
</dbReference>
<evidence type="ECO:0000259" key="7">
    <source>
        <dbReference type="PROSITE" id="PS51900"/>
    </source>
</evidence>
<evidence type="ECO:0000256" key="3">
    <source>
        <dbReference type="ARBA" id="ARBA00023125"/>
    </source>
</evidence>
<evidence type="ECO:0000256" key="1">
    <source>
        <dbReference type="ARBA" id="ARBA00022829"/>
    </source>
</evidence>
<keyword evidence="4" id="KW-0233">DNA recombination</keyword>
<dbReference type="SUPFAM" id="SSF56349">
    <property type="entry name" value="DNA breaking-rejoining enzymes"/>
    <property type="match status" value="1"/>
</dbReference>
<dbReference type="GO" id="GO:0007059">
    <property type="term" value="P:chromosome segregation"/>
    <property type="evidence" value="ECO:0007669"/>
    <property type="project" value="UniProtKB-KW"/>
</dbReference>
<dbReference type="Pfam" id="PF00589">
    <property type="entry name" value="Phage_integrase"/>
    <property type="match status" value="1"/>
</dbReference>
<evidence type="ECO:0000313" key="9">
    <source>
        <dbReference type="Proteomes" id="UP000054870"/>
    </source>
</evidence>
<comment type="caution">
    <text evidence="8">The sequence shown here is derived from an EMBL/GenBank/DDBJ whole genome shotgun (WGS) entry which is preliminary data.</text>
</comment>
<dbReference type="Pfam" id="PF02899">
    <property type="entry name" value="Phage_int_SAM_1"/>
    <property type="match status" value="1"/>
</dbReference>
<dbReference type="GO" id="GO:0015074">
    <property type="term" value="P:DNA integration"/>
    <property type="evidence" value="ECO:0007669"/>
    <property type="project" value="UniProtKB-KW"/>
</dbReference>
<organism evidence="8 9">
    <name type="scientific">Caballeronia catudaia</name>
    <dbReference type="NCBI Taxonomy" id="1777136"/>
    <lineage>
        <taxon>Bacteria</taxon>
        <taxon>Pseudomonadati</taxon>
        <taxon>Pseudomonadota</taxon>
        <taxon>Betaproteobacteria</taxon>
        <taxon>Burkholderiales</taxon>
        <taxon>Burkholderiaceae</taxon>
        <taxon>Caballeronia</taxon>
    </lineage>
</organism>
<sequence length="334" mass="38312">MSQSVTQPFAVLVQKFFMQRLLQQRHASPCTVTAYRDSFRLLLTFANQRLHKRPSDITIEDLNGSLVLDFLRHLEEDRHNSTRSRNARFAAIRSFMEFVSFEEPSAMAIAQSVLAIPMKRFERPLLGFLSREHIEAILAAPDPGTWTGQRDRIMLATLYNTGARVSELIGMRVCDLILGPTSWVCIHGKGRKERSVPLWPDTAKELKRWLRRYPRDSQEPLFPGRSGASLTRVGVTDRLKLAVQLASRQFPELAQRRIFPHLIRHSVAMHMLQSGVPDTIIALWLGHESPVTTHHYVEADLQMKERALKALQAPSHAPIRYRPKDDLLRFLQTL</sequence>
<dbReference type="Gene3D" id="1.10.150.130">
    <property type="match status" value="1"/>
</dbReference>
<dbReference type="InterPro" id="IPR010998">
    <property type="entry name" value="Integrase_recombinase_N"/>
</dbReference>
<feature type="domain" description="Tyr recombinase" evidence="6">
    <location>
        <begin position="124"/>
        <end position="309"/>
    </location>
</feature>
<dbReference type="InterPro" id="IPR050090">
    <property type="entry name" value="Tyrosine_recombinase_XerCD"/>
</dbReference>
<dbReference type="InterPro" id="IPR004107">
    <property type="entry name" value="Integrase_SAM-like_N"/>
</dbReference>
<dbReference type="InterPro" id="IPR013762">
    <property type="entry name" value="Integrase-like_cat_sf"/>
</dbReference>
<dbReference type="PROSITE" id="PS51900">
    <property type="entry name" value="CB"/>
    <property type="match status" value="1"/>
</dbReference>
<dbReference type="GO" id="GO:0003677">
    <property type="term" value="F:DNA binding"/>
    <property type="evidence" value="ECO:0007669"/>
    <property type="project" value="UniProtKB-UniRule"/>
</dbReference>
<dbReference type="Gene3D" id="1.10.443.10">
    <property type="entry name" value="Intergrase catalytic core"/>
    <property type="match status" value="1"/>
</dbReference>
<name>A0A158DDU4_9BURK</name>
<reference evidence="8" key="1">
    <citation type="submission" date="2016-01" db="EMBL/GenBank/DDBJ databases">
        <authorList>
            <person name="Peeters C."/>
        </authorList>
    </citation>
    <scope>NUCLEOTIDE SEQUENCE [LARGE SCALE GENOMIC DNA]</scope>
    <source>
        <strain evidence="8">LMG 29318</strain>
    </source>
</reference>
<protein>
    <submittedName>
        <fullName evidence="8">Integrase domain-containing protein</fullName>
    </submittedName>
</protein>
<proteinExistence type="predicted"/>
<dbReference type="GO" id="GO:0006310">
    <property type="term" value="P:DNA recombination"/>
    <property type="evidence" value="ECO:0007669"/>
    <property type="project" value="UniProtKB-KW"/>
</dbReference>
<gene>
    <name evidence="8" type="ORF">AWB75_06495</name>
</gene>
<dbReference type="InterPro" id="IPR002104">
    <property type="entry name" value="Integrase_catalytic"/>
</dbReference>
<accession>A0A158DDU4</accession>